<dbReference type="EMBL" id="LZPO01066941">
    <property type="protein sequence ID" value="OBS69782.1"/>
    <property type="molecule type" value="Genomic_DNA"/>
</dbReference>
<dbReference type="Proteomes" id="UP000092124">
    <property type="component" value="Unassembled WGS sequence"/>
</dbReference>
<feature type="non-terminal residue" evidence="2">
    <location>
        <position position="187"/>
    </location>
</feature>
<comment type="caution">
    <text evidence="2">The sequence shown here is derived from an EMBL/GenBank/DDBJ whole genome shotgun (WGS) entry which is preliminary data.</text>
</comment>
<keyword evidence="3" id="KW-1185">Reference proteome</keyword>
<evidence type="ECO:0000256" key="1">
    <source>
        <dbReference type="SAM" id="MobiDB-lite"/>
    </source>
</evidence>
<accession>A0A1A6GWQ8</accession>
<feature type="compositionally biased region" description="Low complexity" evidence="1">
    <location>
        <begin position="23"/>
        <end position="44"/>
    </location>
</feature>
<reference evidence="2 3" key="1">
    <citation type="submission" date="2016-06" db="EMBL/GenBank/DDBJ databases">
        <title>The Draft Genome Sequence and Annotation of the Desert Woodrat Neotoma lepida.</title>
        <authorList>
            <person name="Campbell M."/>
            <person name="Oakeson K.F."/>
            <person name="Yandell M."/>
            <person name="Halpert J.R."/>
            <person name="Dearing D."/>
        </authorList>
    </citation>
    <scope>NUCLEOTIDE SEQUENCE [LARGE SCALE GENOMIC DNA]</scope>
    <source>
        <strain evidence="2">417</strain>
        <tissue evidence="2">Liver</tissue>
    </source>
</reference>
<evidence type="ECO:0000313" key="3">
    <source>
        <dbReference type="Proteomes" id="UP000092124"/>
    </source>
</evidence>
<gene>
    <name evidence="2" type="ORF">A6R68_01679</name>
</gene>
<proteinExistence type="predicted"/>
<feature type="region of interest" description="Disordered" evidence="1">
    <location>
        <begin position="1"/>
        <end position="44"/>
    </location>
</feature>
<protein>
    <submittedName>
        <fullName evidence="2">Uncharacterized protein</fullName>
    </submittedName>
</protein>
<organism evidence="2 3">
    <name type="scientific">Neotoma lepida</name>
    <name type="common">Desert woodrat</name>
    <dbReference type="NCBI Taxonomy" id="56216"/>
    <lineage>
        <taxon>Eukaryota</taxon>
        <taxon>Metazoa</taxon>
        <taxon>Chordata</taxon>
        <taxon>Craniata</taxon>
        <taxon>Vertebrata</taxon>
        <taxon>Euteleostomi</taxon>
        <taxon>Mammalia</taxon>
        <taxon>Eutheria</taxon>
        <taxon>Euarchontoglires</taxon>
        <taxon>Glires</taxon>
        <taxon>Rodentia</taxon>
        <taxon>Myomorpha</taxon>
        <taxon>Muroidea</taxon>
        <taxon>Cricetidae</taxon>
        <taxon>Neotominae</taxon>
        <taxon>Neotoma</taxon>
    </lineage>
</organism>
<name>A0A1A6GWQ8_NEOLE</name>
<dbReference type="AlphaFoldDB" id="A0A1A6GWQ8"/>
<evidence type="ECO:0000313" key="2">
    <source>
        <dbReference type="EMBL" id="OBS69782.1"/>
    </source>
</evidence>
<sequence length="187" mass="19758">MGPKKPPRSLLGPDQPRKPQPLLPLSDRPSLLGQPLSAEAAVPAGSGASPSALAFNPGPSLQAPEDTVDLTLCLSGGPLSPICEYWSLKLVDNFLSECVILRLDCRTYAPNNQGDSLLSLFTAADSAFNLAAESTVLAGVRAGHVLISTQMQPRLQNPLQCSHLMLPDMAAAGPGRLFVPWQLKQSP</sequence>